<dbReference type="WBParaSite" id="OFLC_0000867501-mRNA-1">
    <property type="protein sequence ID" value="OFLC_0000867501-mRNA-1"/>
    <property type="gene ID" value="OFLC_0000867501"/>
</dbReference>
<accession>A0A183HMG4</accession>
<proteinExistence type="predicted"/>
<gene>
    <name evidence="1" type="ORF">OFLC_LOCUS8676</name>
</gene>
<reference evidence="3" key="1">
    <citation type="submission" date="2016-06" db="UniProtKB">
        <authorList>
            <consortium name="WormBaseParasite"/>
        </authorList>
    </citation>
    <scope>IDENTIFICATION</scope>
</reference>
<keyword evidence="2" id="KW-1185">Reference proteome</keyword>
<dbReference type="AlphaFoldDB" id="A0A183HMG4"/>
<reference evidence="1 2" key="2">
    <citation type="submission" date="2018-11" db="EMBL/GenBank/DDBJ databases">
        <authorList>
            <consortium name="Pathogen Informatics"/>
        </authorList>
    </citation>
    <scope>NUCLEOTIDE SEQUENCE [LARGE SCALE GENOMIC DNA]</scope>
</reference>
<organism evidence="3">
    <name type="scientific">Onchocerca flexuosa</name>
    <dbReference type="NCBI Taxonomy" id="387005"/>
    <lineage>
        <taxon>Eukaryota</taxon>
        <taxon>Metazoa</taxon>
        <taxon>Ecdysozoa</taxon>
        <taxon>Nematoda</taxon>
        <taxon>Chromadorea</taxon>
        <taxon>Rhabditida</taxon>
        <taxon>Spirurina</taxon>
        <taxon>Spiruromorpha</taxon>
        <taxon>Filarioidea</taxon>
        <taxon>Onchocercidae</taxon>
        <taxon>Onchocerca</taxon>
    </lineage>
</organism>
<protein>
    <submittedName>
        <fullName evidence="3">Anaphase-promoting complex subunit 13</fullName>
    </submittedName>
</protein>
<evidence type="ECO:0000313" key="1">
    <source>
        <dbReference type="EMBL" id="VDO56851.1"/>
    </source>
</evidence>
<dbReference type="EMBL" id="UZAJ01010014">
    <property type="protein sequence ID" value="VDO56851.1"/>
    <property type="molecule type" value="Genomic_DNA"/>
</dbReference>
<evidence type="ECO:0000313" key="3">
    <source>
        <dbReference type="WBParaSite" id="OFLC_0000867501-mRNA-1"/>
    </source>
</evidence>
<sequence>MYRSLYWAKIKDDLKDVQQLDDLNDVQQLDDLNDVQQLDDLNDVQQLPANQRKQSKMLHNLNSFHVTAGYSNKLLGSSFYLGQRS</sequence>
<name>A0A183HMG4_9BILA</name>
<dbReference type="Proteomes" id="UP000267606">
    <property type="component" value="Unassembled WGS sequence"/>
</dbReference>
<evidence type="ECO:0000313" key="2">
    <source>
        <dbReference type="Proteomes" id="UP000267606"/>
    </source>
</evidence>